<evidence type="ECO:0000256" key="1">
    <source>
        <dbReference type="SAM" id="MobiDB-lite"/>
    </source>
</evidence>
<evidence type="ECO:0000256" key="2">
    <source>
        <dbReference type="SAM" id="Phobius"/>
    </source>
</evidence>
<dbReference type="Pfam" id="PF13240">
    <property type="entry name" value="Zn_Ribbon_1"/>
    <property type="match status" value="1"/>
</dbReference>
<name>A0ABS6JMM9_9BACI</name>
<dbReference type="Proteomes" id="UP000784880">
    <property type="component" value="Unassembled WGS sequence"/>
</dbReference>
<proteinExistence type="predicted"/>
<feature type="compositionally biased region" description="Polar residues" evidence="1">
    <location>
        <begin position="45"/>
        <end position="68"/>
    </location>
</feature>
<feature type="domain" description="Zinc-ribbon" evidence="3">
    <location>
        <begin position="2"/>
        <end position="22"/>
    </location>
</feature>
<accession>A0ABS6JMM9</accession>
<keyword evidence="5" id="KW-1185">Reference proteome</keyword>
<dbReference type="InterPro" id="IPR024399">
    <property type="entry name" value="DUF2628"/>
</dbReference>
<feature type="compositionally biased region" description="Polar residues" evidence="1">
    <location>
        <begin position="24"/>
        <end position="33"/>
    </location>
</feature>
<evidence type="ECO:0000313" key="5">
    <source>
        <dbReference type="Proteomes" id="UP000784880"/>
    </source>
</evidence>
<protein>
    <submittedName>
        <fullName evidence="4">DUF2628 domain-containing protein</fullName>
    </submittedName>
</protein>
<keyword evidence="2" id="KW-1133">Transmembrane helix</keyword>
<reference evidence="4 5" key="1">
    <citation type="submission" date="2021-06" db="EMBL/GenBank/DDBJ databases">
        <title>Bacillus sp. RD4P76, an endophyte from a halophyte.</title>
        <authorList>
            <person name="Sun J.-Q."/>
        </authorList>
    </citation>
    <scope>NUCLEOTIDE SEQUENCE [LARGE SCALE GENOMIC DNA]</scope>
    <source>
        <strain evidence="4 5">CGMCC 1.15917</strain>
    </source>
</reference>
<dbReference type="RefSeq" id="WP_217069759.1">
    <property type="nucleotide sequence ID" value="NZ_JAHQCS010000189.1"/>
</dbReference>
<sequence length="341" mass="38701">MYCKDCGNKIERGDRFCSKCGRTVQHTSSGQSTEKQDSSPYHPPNSEQDSGSSNSLFPNDQGKGTPTSSEEHEQTQLTKDLEAFVGVNKEDYYLGKWNQSPTPGSQQSWNWAAFFLTLFWLGYRKMYLPIIVIIVFWLIVDLIALSLGYYSLTLDLITGAVVYITLALYGNALYYRHALKKIEKVNFHRIEDPATRQAMIRSRGGTSWGGVFLALLLAISYSLIYISAESATLNTYNHYDEVEFAFDQYDGVLVDRATNFSIFDEIHYTFYFPDKGGDYSIAIEKVEGSTSYIYDQWENSVPPDWLGVIDVMYAPMDSGQYIMKIIMDGEVISSGQFRIVD</sequence>
<keyword evidence="2" id="KW-0472">Membrane</keyword>
<comment type="caution">
    <text evidence="4">The sequence shown here is derived from an EMBL/GenBank/DDBJ whole genome shotgun (WGS) entry which is preliminary data.</text>
</comment>
<feature type="region of interest" description="Disordered" evidence="1">
    <location>
        <begin position="21"/>
        <end position="73"/>
    </location>
</feature>
<dbReference type="EMBL" id="JAHQCS010000189">
    <property type="protein sequence ID" value="MBU9714928.1"/>
    <property type="molecule type" value="Genomic_DNA"/>
</dbReference>
<dbReference type="InterPro" id="IPR026870">
    <property type="entry name" value="Zinc_ribbon_dom"/>
</dbReference>
<feature type="transmembrane region" description="Helical" evidence="2">
    <location>
        <begin position="156"/>
        <end position="175"/>
    </location>
</feature>
<feature type="transmembrane region" description="Helical" evidence="2">
    <location>
        <begin position="130"/>
        <end position="150"/>
    </location>
</feature>
<dbReference type="Pfam" id="PF10947">
    <property type="entry name" value="DUF2628"/>
    <property type="match status" value="1"/>
</dbReference>
<feature type="transmembrane region" description="Helical" evidence="2">
    <location>
        <begin position="206"/>
        <end position="228"/>
    </location>
</feature>
<gene>
    <name evidence="4" type="ORF">KS419_24595</name>
</gene>
<organism evidence="4 5">
    <name type="scientific">Evansella tamaricis</name>
    <dbReference type="NCBI Taxonomy" id="2069301"/>
    <lineage>
        <taxon>Bacteria</taxon>
        <taxon>Bacillati</taxon>
        <taxon>Bacillota</taxon>
        <taxon>Bacilli</taxon>
        <taxon>Bacillales</taxon>
        <taxon>Bacillaceae</taxon>
        <taxon>Evansella</taxon>
    </lineage>
</organism>
<evidence type="ECO:0000313" key="4">
    <source>
        <dbReference type="EMBL" id="MBU9714928.1"/>
    </source>
</evidence>
<keyword evidence="2" id="KW-0812">Transmembrane</keyword>
<evidence type="ECO:0000259" key="3">
    <source>
        <dbReference type="Pfam" id="PF13240"/>
    </source>
</evidence>